<dbReference type="GO" id="GO:0005634">
    <property type="term" value="C:nucleus"/>
    <property type="evidence" value="ECO:0007669"/>
    <property type="project" value="TreeGrafter"/>
</dbReference>
<dbReference type="InParanoid" id="G8YDS8"/>
<dbReference type="GO" id="GO:0006351">
    <property type="term" value="P:DNA-templated transcription"/>
    <property type="evidence" value="ECO:0007669"/>
    <property type="project" value="InterPro"/>
</dbReference>
<dbReference type="CDD" id="cd12148">
    <property type="entry name" value="fungal_TF_MHR"/>
    <property type="match status" value="1"/>
</dbReference>
<dbReference type="FunCoup" id="G8YDS8">
    <property type="interactions" value="805"/>
</dbReference>
<sequence length="903" mass="104171">MSLPKQKKSRIIFSCTFCRKRKIKCDRKQPCSNCVKFRVPSCTYDIERGTSSTLKCSFDSNQNPASEIQFLKSRLEQLENFMIDRSKVHYSHSTNEKQNEKPLVHDSAENNVRSFIGNNPIDSPDEVINFYEGYTPVIDKVHSQRKNSNPFSCITLMRFDNALTKIWNYAQGSIQQDMSQFSQTKFNAEERPHENSSKNNMNTNLKGTSNLTERKGQFKDGSLMGRRTPMRQMVHPNFFSVKVFNEENEGGDTEFVLNISKYLPTSKVIWILIDCFFHKVYPFLPFVDEESFRDQISRILQNDNDNDLKGQSITPKVEQKLDIAYMGLLFVVLRFSYMALLPDISFNKSETNTMSEENQDYINLLLENPISPDVVGLSKSCLSRFNILNGMNMVVFQLMLYIRLYLMYAPEEGDGPDGGNSKIFHTILVSCSYIMGLNRDPDNTPGASSDKKLSHLCRKLWYNILVTDMGNSVLSGDQLIINKHSFDTKLPYYDSESSNTKNTEIEKMAVGAFKKFDVVFELISDIISTILRVQSVKIADVVDKLNLMEIHLSNEYGNLHEYFRNKTHKNSDSFIKIIKIKVYLSFAYFFVTIYFHFFNHYEKKNNLTLASHYLKKVFIIIIQDIMPFCYDLSLYGHAFFSMFTDMVVVPGFQGIIHKSATIIIAVMTRIKFIILRSLKAFDHSMKMRSDASYTSNFSKLSLLYKLLEESVQILLDQITRLKHKYYYSWRIINSVTYLLSNISKDDIFNANERDAHKDNFYFTNDLLDDLIAIVTHSVGEVQPKRKSLKLIDESFTSSDSEINQDHRIKNNYMSPGVTTCPVKDTPLSTNLHSDQLSNGTIDNTWLEHRLLRKDDQANESSRESCGAFDSSLNQSIIGSGDAYIPFNQGQDIDMFDFFNMIDY</sequence>
<keyword evidence="2" id="KW-0805">Transcription regulation</keyword>
<keyword evidence="7" id="KW-0472">Membrane</keyword>
<evidence type="ECO:0000256" key="6">
    <source>
        <dbReference type="SAM" id="MobiDB-lite"/>
    </source>
</evidence>
<dbReference type="AlphaFoldDB" id="G8YDS8"/>
<keyword evidence="7" id="KW-0812">Transmembrane</keyword>
<dbReference type="EMBL" id="FO082051">
    <property type="protein sequence ID" value="CCE81327.1"/>
    <property type="molecule type" value="Genomic_DNA"/>
</dbReference>
<dbReference type="SUPFAM" id="SSF57701">
    <property type="entry name" value="Zn2/Cys6 DNA-binding domain"/>
    <property type="match status" value="1"/>
</dbReference>
<feature type="region of interest" description="Disordered" evidence="6">
    <location>
        <begin position="189"/>
        <end position="212"/>
    </location>
</feature>
<dbReference type="GO" id="GO:0008270">
    <property type="term" value="F:zinc ion binding"/>
    <property type="evidence" value="ECO:0007669"/>
    <property type="project" value="InterPro"/>
</dbReference>
<dbReference type="InterPro" id="IPR050675">
    <property type="entry name" value="OAF3"/>
</dbReference>
<dbReference type="PANTHER" id="PTHR31069:SF12">
    <property type="entry name" value="TRANSCRIPTION FACTOR DOMAIN-CONTAINING PROTEIN"/>
    <property type="match status" value="1"/>
</dbReference>
<dbReference type="Gene3D" id="4.10.240.10">
    <property type="entry name" value="Zn(2)-C6 fungal-type DNA-binding domain"/>
    <property type="match status" value="1"/>
</dbReference>
<evidence type="ECO:0000256" key="7">
    <source>
        <dbReference type="SAM" id="Phobius"/>
    </source>
</evidence>
<dbReference type="OMA" id="MISELCH"/>
<gene>
    <name evidence="9" type="primary">Piso0_001225</name>
    <name evidence="9" type="ORF">GNLVRS01_PISO0I00250g</name>
</gene>
<evidence type="ECO:0000313" key="9">
    <source>
        <dbReference type="EMBL" id="CCE81327.1"/>
    </source>
</evidence>
<keyword evidence="10" id="KW-1185">Reference proteome</keyword>
<dbReference type="InterPro" id="IPR001138">
    <property type="entry name" value="Zn2Cys6_DnaBD"/>
</dbReference>
<protein>
    <submittedName>
        <fullName evidence="9">Piso0_001225 protein</fullName>
    </submittedName>
</protein>
<feature type="domain" description="Zn(2)-C6 fungal-type" evidence="8">
    <location>
        <begin position="14"/>
        <end position="44"/>
    </location>
</feature>
<keyword evidence="3" id="KW-0238">DNA-binding</keyword>
<dbReference type="PROSITE" id="PS50048">
    <property type="entry name" value="ZN2_CY6_FUNGAL_2"/>
    <property type="match status" value="1"/>
</dbReference>
<dbReference type="InterPro" id="IPR036864">
    <property type="entry name" value="Zn2-C6_fun-type_DNA-bd_sf"/>
</dbReference>
<evidence type="ECO:0000313" key="10">
    <source>
        <dbReference type="Proteomes" id="UP000005222"/>
    </source>
</evidence>
<dbReference type="InterPro" id="IPR007219">
    <property type="entry name" value="XnlR_reg_dom"/>
</dbReference>
<keyword evidence="5" id="KW-0539">Nucleus</keyword>
<feature type="transmembrane region" description="Helical" evidence="7">
    <location>
        <begin position="660"/>
        <end position="678"/>
    </location>
</feature>
<dbReference type="PROSITE" id="PS00463">
    <property type="entry name" value="ZN2_CY6_FUNGAL_1"/>
    <property type="match status" value="1"/>
</dbReference>
<evidence type="ECO:0000256" key="3">
    <source>
        <dbReference type="ARBA" id="ARBA00023125"/>
    </source>
</evidence>
<feature type="transmembrane region" description="Helical" evidence="7">
    <location>
        <begin position="617"/>
        <end position="640"/>
    </location>
</feature>
<dbReference type="eggNOG" id="ENOG502RZJM">
    <property type="taxonomic scope" value="Eukaryota"/>
</dbReference>
<organism evidence="9 10">
    <name type="scientific">Pichia sorbitophila (strain ATCC MYA-4447 / BCRC 22081 / CBS 7064 / NBRC 10061 / NRRL Y-12695)</name>
    <name type="common">Hybrid yeast</name>
    <dbReference type="NCBI Taxonomy" id="559304"/>
    <lineage>
        <taxon>Eukaryota</taxon>
        <taxon>Fungi</taxon>
        <taxon>Dikarya</taxon>
        <taxon>Ascomycota</taxon>
        <taxon>Saccharomycotina</taxon>
        <taxon>Pichiomycetes</taxon>
        <taxon>Debaryomycetaceae</taxon>
        <taxon>Millerozyma</taxon>
    </lineage>
</organism>
<keyword evidence="1" id="KW-0479">Metal-binding</keyword>
<reference evidence="9 10" key="1">
    <citation type="journal article" date="2012" name="G3 (Bethesda)">
        <title>Pichia sorbitophila, an interspecies yeast hybrid reveals early steps of genome resolution following polyploidization.</title>
        <authorList>
            <person name="Leh Louis V."/>
            <person name="Despons L."/>
            <person name="Friedrich A."/>
            <person name="Martin T."/>
            <person name="Durrens P."/>
            <person name="Casaregola S."/>
            <person name="Neuveglise C."/>
            <person name="Fairhead C."/>
            <person name="Marck C."/>
            <person name="Cruz J.A."/>
            <person name="Straub M.L."/>
            <person name="Kugler V."/>
            <person name="Sacerdot C."/>
            <person name="Uzunov Z."/>
            <person name="Thierry A."/>
            <person name="Weiss S."/>
            <person name="Bleykasten C."/>
            <person name="De Montigny J."/>
            <person name="Jacques N."/>
            <person name="Jung P."/>
            <person name="Lemaire M."/>
            <person name="Mallet S."/>
            <person name="Morel G."/>
            <person name="Richard G.F."/>
            <person name="Sarkar A."/>
            <person name="Savel G."/>
            <person name="Schacherer J."/>
            <person name="Seret M.L."/>
            <person name="Talla E."/>
            <person name="Samson G."/>
            <person name="Jubin C."/>
            <person name="Poulain J."/>
            <person name="Vacherie B."/>
            <person name="Barbe V."/>
            <person name="Pelletier E."/>
            <person name="Sherman D.J."/>
            <person name="Westhof E."/>
            <person name="Weissenbach J."/>
            <person name="Baret P.V."/>
            <person name="Wincker P."/>
            <person name="Gaillardin C."/>
            <person name="Dujon B."/>
            <person name="Souciet J.L."/>
        </authorList>
    </citation>
    <scope>NUCLEOTIDE SEQUENCE [LARGE SCALE GENOMIC DNA]</scope>
    <source>
        <strain evidence="10">ATCC MYA-4447 / BCRC 22081 / CBS 7064 / NBRC 10061 / NRRL Y-12695</strain>
    </source>
</reference>
<evidence type="ECO:0000256" key="4">
    <source>
        <dbReference type="ARBA" id="ARBA00023163"/>
    </source>
</evidence>
<dbReference type="GO" id="GO:0000978">
    <property type="term" value="F:RNA polymerase II cis-regulatory region sequence-specific DNA binding"/>
    <property type="evidence" value="ECO:0007669"/>
    <property type="project" value="TreeGrafter"/>
</dbReference>
<evidence type="ECO:0000256" key="1">
    <source>
        <dbReference type="ARBA" id="ARBA00022723"/>
    </source>
</evidence>
<evidence type="ECO:0000259" key="8">
    <source>
        <dbReference type="PROSITE" id="PS50048"/>
    </source>
</evidence>
<keyword evidence="7" id="KW-1133">Transmembrane helix</keyword>
<keyword evidence="4" id="KW-0804">Transcription</keyword>
<feature type="transmembrane region" description="Helical" evidence="7">
    <location>
        <begin position="580"/>
        <end position="597"/>
    </location>
</feature>
<name>G8YDS8_PICSO</name>
<accession>G8YDS8</accession>
<dbReference type="Pfam" id="PF00172">
    <property type="entry name" value="Zn_clus"/>
    <property type="match status" value="1"/>
</dbReference>
<dbReference type="CDD" id="cd00067">
    <property type="entry name" value="GAL4"/>
    <property type="match status" value="1"/>
</dbReference>
<evidence type="ECO:0000256" key="5">
    <source>
        <dbReference type="ARBA" id="ARBA00023242"/>
    </source>
</evidence>
<dbReference type="SMART" id="SM00066">
    <property type="entry name" value="GAL4"/>
    <property type="match status" value="1"/>
</dbReference>
<dbReference type="Pfam" id="PF04082">
    <property type="entry name" value="Fungal_trans"/>
    <property type="match status" value="1"/>
</dbReference>
<dbReference type="GO" id="GO:0045944">
    <property type="term" value="P:positive regulation of transcription by RNA polymerase II"/>
    <property type="evidence" value="ECO:0007669"/>
    <property type="project" value="TreeGrafter"/>
</dbReference>
<dbReference type="STRING" id="559304.G8YDS8"/>
<dbReference type="GO" id="GO:0000981">
    <property type="term" value="F:DNA-binding transcription factor activity, RNA polymerase II-specific"/>
    <property type="evidence" value="ECO:0007669"/>
    <property type="project" value="InterPro"/>
</dbReference>
<dbReference type="PANTHER" id="PTHR31069">
    <property type="entry name" value="OLEATE-ACTIVATED TRANSCRIPTION FACTOR 1-RELATED"/>
    <property type="match status" value="1"/>
</dbReference>
<evidence type="ECO:0000256" key="2">
    <source>
        <dbReference type="ARBA" id="ARBA00023015"/>
    </source>
</evidence>
<dbReference type="OrthoDB" id="5069333at2759"/>
<feature type="compositionally biased region" description="Polar residues" evidence="6">
    <location>
        <begin position="197"/>
        <end position="211"/>
    </location>
</feature>
<dbReference type="Proteomes" id="UP000005222">
    <property type="component" value="Chromosome I"/>
</dbReference>
<dbReference type="HOGENOM" id="CLU_005934_0_0_1"/>
<proteinExistence type="predicted"/>